<proteinExistence type="predicted"/>
<gene>
    <name evidence="1" type="ORF">HHE01_09730</name>
</gene>
<name>A0A0K2XGV7_HELHE</name>
<dbReference type="AlphaFoldDB" id="A0A0K2XGV7"/>
<evidence type="ECO:0000313" key="2">
    <source>
        <dbReference type="Proteomes" id="UP000046090"/>
    </source>
</evidence>
<dbReference type="GeneID" id="76196726"/>
<protein>
    <submittedName>
        <fullName evidence="1">Uncharacterized protein</fullName>
    </submittedName>
</protein>
<keyword evidence="2" id="KW-1185">Reference proteome</keyword>
<dbReference type="EMBL" id="CDMK01000001">
    <property type="protein sequence ID" value="CRI34127.1"/>
    <property type="molecule type" value="Genomic_DNA"/>
</dbReference>
<evidence type="ECO:0000313" key="1">
    <source>
        <dbReference type="EMBL" id="CRI34127.1"/>
    </source>
</evidence>
<dbReference type="Proteomes" id="UP000046090">
    <property type="component" value="Unassembled WGS sequence"/>
</dbReference>
<accession>A0A0K2XGV7</accession>
<dbReference type="RefSeq" id="WP_015106213.1">
    <property type="nucleotide sequence ID" value="NZ_AP026684.1"/>
</dbReference>
<reference evidence="2" key="1">
    <citation type="submission" date="2014-12" db="EMBL/GenBank/DDBJ databases">
        <authorList>
            <person name="Smet A."/>
        </authorList>
    </citation>
    <scope>NUCLEOTIDE SEQUENCE [LARGE SCALE GENOMIC DNA]</scope>
</reference>
<sequence length="110" mass="11982">MQNLNPSDQNASGAIDLIEDLNTYAHNNTLLDTLVGSSNTTTIDNDVLAYAQSLPLYQTLMGLKSEQVSEPGDVRVLQNLLNRYNYLTTLQSKAKSVLANNQPSQIPTAS</sequence>
<organism evidence="1 2">
    <name type="scientific">Helicobacter heilmannii</name>
    <dbReference type="NCBI Taxonomy" id="35817"/>
    <lineage>
        <taxon>Bacteria</taxon>
        <taxon>Pseudomonadati</taxon>
        <taxon>Campylobacterota</taxon>
        <taxon>Epsilonproteobacteria</taxon>
        <taxon>Campylobacterales</taxon>
        <taxon>Helicobacteraceae</taxon>
        <taxon>Helicobacter</taxon>
    </lineage>
</organism>